<accession>B9G288</accession>
<protein>
    <recommendedName>
        <fullName evidence="1">F-box domain-containing protein</fullName>
    </recommendedName>
</protein>
<gene>
    <name evidence="3" type="ORF">OsJ_28480</name>
    <name evidence="2" type="ORF">OSJNBa0038I09.9</name>
</gene>
<proteinExistence type="predicted"/>
<dbReference type="EMBL" id="CM000146">
    <property type="protein sequence ID" value="EEE69234.1"/>
    <property type="molecule type" value="Genomic_DNA"/>
</dbReference>
<dbReference type="Proteomes" id="UP000007752">
    <property type="component" value="Chromosome 9"/>
</dbReference>
<reference evidence="2" key="1">
    <citation type="submission" date="2002-09" db="EMBL/GenBank/DDBJ databases">
        <title>Oryza sativa nipponbare(GA3) genomic DNA, chromosome 9, BAC clone:OSJNBa0038I09.</title>
        <authorList>
            <person name="Sasaki T."/>
            <person name="Matsumoto T."/>
            <person name="Katayose Y."/>
        </authorList>
    </citation>
    <scope>NUCLEOTIDE SEQUENCE</scope>
</reference>
<dbReference type="Pfam" id="PF12937">
    <property type="entry name" value="F-box-like"/>
    <property type="match status" value="1"/>
</dbReference>
<evidence type="ECO:0000313" key="3">
    <source>
        <dbReference type="EMBL" id="EEE69234.1"/>
    </source>
</evidence>
<dbReference type="AlphaFoldDB" id="Q6K363"/>
<dbReference type="Proteomes" id="UP000000763">
    <property type="component" value="Chromosome 9"/>
</dbReference>
<organism evidence="3">
    <name type="scientific">Oryza sativa subsp. japonica</name>
    <name type="common">Rice</name>
    <dbReference type="NCBI Taxonomy" id="39947"/>
    <lineage>
        <taxon>Eukaryota</taxon>
        <taxon>Viridiplantae</taxon>
        <taxon>Streptophyta</taxon>
        <taxon>Embryophyta</taxon>
        <taxon>Tracheophyta</taxon>
        <taxon>Spermatophyta</taxon>
        <taxon>Magnoliopsida</taxon>
        <taxon>Liliopsida</taxon>
        <taxon>Poales</taxon>
        <taxon>Poaceae</taxon>
        <taxon>BOP clade</taxon>
        <taxon>Oryzoideae</taxon>
        <taxon>Oryzeae</taxon>
        <taxon>Oryzinae</taxon>
        <taxon>Oryza</taxon>
        <taxon>Oryza sativa</taxon>
    </lineage>
</organism>
<sequence length="387" mass="43674">MEPSVRRERGAVKKPTISSPFDAVSEDLLRLPNMASLVNAALACKRWRRAASDPAIFRRFFPLRRPPLIGFILTDRGDSVPYSCPNHYFVSATTRKPNLASAAADCDIFFEDVPDIDSGEQRGGGYFDEWRLRGCDGGRLLLSRGCGGFDSPSTIPSRGLPSSSPPQNFHGSFLKVRYAIVVDDADASFRVIGIDGDMFFAVFSSSTGKWALFDHTADLYEFTRSDGMPAGRFVYWRSNNKKCRYYDNDERILLLDVATMEWTVTVAPFPQGTKPSALGPQRQQQWWMEISLLDQFGYLKKLRREEWMKRVRVLAAKAGYVYMEFWSIRKPNSYLLVLNLNTMKLDIICNDADEPFRGPALPFFFRLAPLAPSPDDTNDLHVPSASA</sequence>
<reference evidence="4" key="4">
    <citation type="journal article" date="2008" name="Nucleic Acids Res.">
        <title>The rice annotation project database (RAP-DB): 2008 update.</title>
        <authorList>
            <consortium name="The rice annotation project (RAP)"/>
        </authorList>
    </citation>
    <scope>GENOME REANNOTATION</scope>
    <source>
        <strain evidence="4">cv. Nipponbare</strain>
    </source>
</reference>
<name>Q6K363_ORYSJ</name>
<dbReference type="InterPro" id="IPR036047">
    <property type="entry name" value="F-box-like_dom_sf"/>
</dbReference>
<dbReference type="PANTHER" id="PTHR33207">
    <property type="entry name" value="F-BOX DOMAIN CONTAINING PROTEIN-RELATED"/>
    <property type="match status" value="1"/>
</dbReference>
<dbReference type="EMBL" id="AP005727">
    <property type="protein sequence ID" value="BAD23507.1"/>
    <property type="molecule type" value="Genomic_DNA"/>
</dbReference>
<evidence type="ECO:0000313" key="2">
    <source>
        <dbReference type="EMBL" id="BAD23507.1"/>
    </source>
</evidence>
<evidence type="ECO:0000313" key="4">
    <source>
        <dbReference type="Proteomes" id="UP000000763"/>
    </source>
</evidence>
<reference evidence="3" key="3">
    <citation type="journal article" date="2005" name="PLoS Biol.">
        <title>The genomes of Oryza sativa: a history of duplications.</title>
        <authorList>
            <person name="Yu J."/>
            <person name="Wang J."/>
            <person name="Lin W."/>
            <person name="Li S."/>
            <person name="Li H."/>
            <person name="Zhou J."/>
            <person name="Ni P."/>
            <person name="Dong W."/>
            <person name="Hu S."/>
            <person name="Zeng C."/>
            <person name="Zhang J."/>
            <person name="Zhang Y."/>
            <person name="Li R."/>
            <person name="Xu Z."/>
            <person name="Li S."/>
            <person name="Li X."/>
            <person name="Zheng H."/>
            <person name="Cong L."/>
            <person name="Lin L."/>
            <person name="Yin J."/>
            <person name="Geng J."/>
            <person name="Li G."/>
            <person name="Shi J."/>
            <person name="Liu J."/>
            <person name="Lv H."/>
            <person name="Li J."/>
            <person name="Wang J."/>
            <person name="Deng Y."/>
            <person name="Ran L."/>
            <person name="Shi X."/>
            <person name="Wang X."/>
            <person name="Wu Q."/>
            <person name="Li C."/>
            <person name="Ren X."/>
            <person name="Wang J."/>
            <person name="Wang X."/>
            <person name="Li D."/>
            <person name="Liu D."/>
            <person name="Zhang X."/>
            <person name="Ji Z."/>
            <person name="Zhao W."/>
            <person name="Sun Y."/>
            <person name="Zhang Z."/>
            <person name="Bao J."/>
            <person name="Han Y."/>
            <person name="Dong L."/>
            <person name="Ji J."/>
            <person name="Chen P."/>
            <person name="Wu S."/>
            <person name="Liu J."/>
            <person name="Xiao Y."/>
            <person name="Bu D."/>
            <person name="Tan J."/>
            <person name="Yang L."/>
            <person name="Ye C."/>
            <person name="Zhang J."/>
            <person name="Xu J."/>
            <person name="Zhou Y."/>
            <person name="Yu Y."/>
            <person name="Zhang B."/>
            <person name="Zhuang S."/>
            <person name="Wei H."/>
            <person name="Liu B."/>
            <person name="Lei M."/>
            <person name="Yu H."/>
            <person name="Li Y."/>
            <person name="Xu H."/>
            <person name="Wei S."/>
            <person name="He X."/>
            <person name="Fang L."/>
            <person name="Zhang Z."/>
            <person name="Zhang Y."/>
            <person name="Huang X."/>
            <person name="Su Z."/>
            <person name="Tong W."/>
            <person name="Li J."/>
            <person name="Tong Z."/>
            <person name="Li S."/>
            <person name="Ye J."/>
            <person name="Wang L."/>
            <person name="Fang L."/>
            <person name="Lei T."/>
            <person name="Chen C."/>
            <person name="Chen H."/>
            <person name="Xu Z."/>
            <person name="Li H."/>
            <person name="Huang H."/>
            <person name="Zhang F."/>
            <person name="Xu H."/>
            <person name="Li N."/>
            <person name="Zhao C."/>
            <person name="Li S."/>
            <person name="Dong L."/>
            <person name="Huang Y."/>
            <person name="Li L."/>
            <person name="Xi Y."/>
            <person name="Qi Q."/>
            <person name="Li W."/>
            <person name="Zhang B."/>
            <person name="Hu W."/>
            <person name="Zhang Y."/>
            <person name="Tian X."/>
            <person name="Jiao Y."/>
            <person name="Liang X."/>
            <person name="Jin J."/>
            <person name="Gao L."/>
            <person name="Zheng W."/>
            <person name="Hao B."/>
            <person name="Liu S."/>
            <person name="Wang W."/>
            <person name="Yuan L."/>
            <person name="Cao M."/>
            <person name="McDermott J."/>
            <person name="Samudrala R."/>
            <person name="Wang J."/>
            <person name="Wong G.K."/>
            <person name="Yang H."/>
        </authorList>
    </citation>
    <scope>NUCLEOTIDE SEQUENCE [LARGE SCALE GENOMIC DNA]</scope>
</reference>
<reference evidence="3" key="5">
    <citation type="submission" date="2008-12" db="EMBL/GenBank/DDBJ databases">
        <title>Improved gene annotation of the rice (Oryza sativa) genomes.</title>
        <authorList>
            <person name="Wang J."/>
            <person name="Li R."/>
            <person name="Fan W."/>
            <person name="Huang Q."/>
            <person name="Zhang J."/>
            <person name="Zhou Y."/>
            <person name="Hu Y."/>
            <person name="Zi S."/>
            <person name="Li J."/>
            <person name="Ni P."/>
            <person name="Zheng H."/>
            <person name="Zhang Y."/>
            <person name="Zhao M."/>
            <person name="Hao Q."/>
            <person name="McDermott J."/>
            <person name="Samudrala R."/>
            <person name="Kristiansen K."/>
            <person name="Wong G.K.-S."/>
        </authorList>
    </citation>
    <scope>NUCLEOTIDE SEQUENCE</scope>
</reference>
<reference evidence="4" key="2">
    <citation type="journal article" date="2005" name="Nature">
        <title>The map-based sequence of the rice genome.</title>
        <authorList>
            <consortium name="International rice genome sequencing project (IRGSP)"/>
            <person name="Matsumoto T."/>
            <person name="Wu J."/>
            <person name="Kanamori H."/>
            <person name="Katayose Y."/>
            <person name="Fujisawa M."/>
            <person name="Namiki N."/>
            <person name="Mizuno H."/>
            <person name="Yamamoto K."/>
            <person name="Antonio B.A."/>
            <person name="Baba T."/>
            <person name="Sakata K."/>
            <person name="Nagamura Y."/>
            <person name="Aoki H."/>
            <person name="Arikawa K."/>
            <person name="Arita K."/>
            <person name="Bito T."/>
            <person name="Chiden Y."/>
            <person name="Fujitsuka N."/>
            <person name="Fukunaka R."/>
            <person name="Hamada M."/>
            <person name="Harada C."/>
            <person name="Hayashi A."/>
            <person name="Hijishita S."/>
            <person name="Honda M."/>
            <person name="Hosokawa S."/>
            <person name="Ichikawa Y."/>
            <person name="Idonuma A."/>
            <person name="Iijima M."/>
            <person name="Ikeda M."/>
            <person name="Ikeno M."/>
            <person name="Ito K."/>
            <person name="Ito S."/>
            <person name="Ito T."/>
            <person name="Ito Y."/>
            <person name="Ito Y."/>
            <person name="Iwabuchi A."/>
            <person name="Kamiya K."/>
            <person name="Karasawa W."/>
            <person name="Kurita K."/>
            <person name="Katagiri S."/>
            <person name="Kikuta A."/>
            <person name="Kobayashi H."/>
            <person name="Kobayashi N."/>
            <person name="Machita K."/>
            <person name="Maehara T."/>
            <person name="Masukawa M."/>
            <person name="Mizubayashi T."/>
            <person name="Mukai Y."/>
            <person name="Nagasaki H."/>
            <person name="Nagata Y."/>
            <person name="Naito S."/>
            <person name="Nakashima M."/>
            <person name="Nakama Y."/>
            <person name="Nakamichi Y."/>
            <person name="Nakamura M."/>
            <person name="Meguro A."/>
            <person name="Negishi M."/>
            <person name="Ohta I."/>
            <person name="Ohta T."/>
            <person name="Okamoto M."/>
            <person name="Ono N."/>
            <person name="Saji S."/>
            <person name="Sakaguchi M."/>
            <person name="Sakai K."/>
            <person name="Shibata M."/>
            <person name="Shimokawa T."/>
            <person name="Song J."/>
            <person name="Takazaki Y."/>
            <person name="Terasawa K."/>
            <person name="Tsugane M."/>
            <person name="Tsuji K."/>
            <person name="Ueda S."/>
            <person name="Waki K."/>
            <person name="Yamagata H."/>
            <person name="Yamamoto M."/>
            <person name="Yamamoto S."/>
            <person name="Yamane H."/>
            <person name="Yoshiki S."/>
            <person name="Yoshihara R."/>
            <person name="Yukawa K."/>
            <person name="Zhong H."/>
            <person name="Yano M."/>
            <person name="Yuan Q."/>
            <person name="Ouyang S."/>
            <person name="Liu J."/>
            <person name="Jones K.M."/>
            <person name="Gansberger K."/>
            <person name="Moffat K."/>
            <person name="Hill J."/>
            <person name="Bera J."/>
            <person name="Fadrosh D."/>
            <person name="Jin S."/>
            <person name="Johri S."/>
            <person name="Kim M."/>
            <person name="Overton L."/>
            <person name="Reardon M."/>
            <person name="Tsitrin T."/>
            <person name="Vuong H."/>
            <person name="Weaver B."/>
            <person name="Ciecko A."/>
            <person name="Tallon L."/>
            <person name="Jackson J."/>
            <person name="Pai G."/>
            <person name="Aken S.V."/>
            <person name="Utterback T."/>
            <person name="Reidmuller S."/>
            <person name="Feldblyum T."/>
            <person name="Hsiao J."/>
            <person name="Zismann V."/>
            <person name="Iobst S."/>
            <person name="de Vazeille A.R."/>
            <person name="Buell C.R."/>
            <person name="Ying K."/>
            <person name="Li Y."/>
            <person name="Lu T."/>
            <person name="Huang Y."/>
            <person name="Zhao Q."/>
            <person name="Feng Q."/>
            <person name="Zhang L."/>
            <person name="Zhu J."/>
            <person name="Weng Q."/>
            <person name="Mu J."/>
            <person name="Lu Y."/>
            <person name="Fan D."/>
            <person name="Liu Y."/>
            <person name="Guan J."/>
            <person name="Zhang Y."/>
            <person name="Yu S."/>
            <person name="Liu X."/>
            <person name="Zhang Y."/>
            <person name="Hong G."/>
            <person name="Han B."/>
            <person name="Choisne N."/>
            <person name="Demange N."/>
            <person name="Orjeda G."/>
            <person name="Samain S."/>
            <person name="Cattolico L."/>
            <person name="Pelletier E."/>
            <person name="Couloux A."/>
            <person name="Segurens B."/>
            <person name="Wincker P."/>
            <person name="D'Hont A."/>
            <person name="Scarpelli C."/>
            <person name="Weissenbach J."/>
            <person name="Salanoubat M."/>
            <person name="Quetier F."/>
            <person name="Yu Y."/>
            <person name="Kim H.R."/>
            <person name="Rambo T."/>
            <person name="Currie J."/>
            <person name="Collura K."/>
            <person name="Luo M."/>
            <person name="Yang T."/>
            <person name="Ammiraju J.S.S."/>
            <person name="Engler F."/>
            <person name="Soderlund C."/>
            <person name="Wing R.A."/>
            <person name="Palmer L.E."/>
            <person name="de la Bastide M."/>
            <person name="Spiegel L."/>
            <person name="Nascimento L."/>
            <person name="Zutavern T."/>
            <person name="O'Shaughnessy A."/>
            <person name="Dike S."/>
            <person name="Dedhia N."/>
            <person name="Preston R."/>
            <person name="Balija V."/>
            <person name="McCombie W.R."/>
            <person name="Chow T."/>
            <person name="Chen H."/>
            <person name="Chung M."/>
            <person name="Chen C."/>
            <person name="Shaw J."/>
            <person name="Wu H."/>
            <person name="Hsiao K."/>
            <person name="Chao Y."/>
            <person name="Chu M."/>
            <person name="Cheng C."/>
            <person name="Hour A."/>
            <person name="Lee P."/>
            <person name="Lin S."/>
            <person name="Lin Y."/>
            <person name="Liou J."/>
            <person name="Liu S."/>
            <person name="Hsing Y."/>
            <person name="Raghuvanshi S."/>
            <person name="Mohanty A."/>
            <person name="Bharti A.K."/>
            <person name="Gaur A."/>
            <person name="Gupta V."/>
            <person name="Kumar D."/>
            <person name="Ravi V."/>
            <person name="Vij S."/>
            <person name="Kapur A."/>
            <person name="Khurana P."/>
            <person name="Khurana P."/>
            <person name="Khurana J.P."/>
            <person name="Tyagi A.K."/>
            <person name="Gaikwad K."/>
            <person name="Singh A."/>
            <person name="Dalal V."/>
            <person name="Srivastava S."/>
            <person name="Dixit A."/>
            <person name="Pal A.K."/>
            <person name="Ghazi I.A."/>
            <person name="Yadav M."/>
            <person name="Pandit A."/>
            <person name="Bhargava A."/>
            <person name="Sureshbabu K."/>
            <person name="Batra K."/>
            <person name="Sharma T.R."/>
            <person name="Mohapatra T."/>
            <person name="Singh N.K."/>
            <person name="Messing J."/>
            <person name="Nelson A.B."/>
            <person name="Fuks G."/>
            <person name="Kavchok S."/>
            <person name="Keizer G."/>
            <person name="Linton E."/>
            <person name="Llaca V."/>
            <person name="Song R."/>
            <person name="Tanyolac B."/>
            <person name="Young S."/>
            <person name="Ho-Il K."/>
            <person name="Hahn J.H."/>
            <person name="Sangsakoo G."/>
            <person name="Vanavichit A."/>
            <person name="de Mattos Luiz.A.T."/>
            <person name="Zimmer P.D."/>
            <person name="Malone G."/>
            <person name="Dellagostin O."/>
            <person name="de Oliveira A.C."/>
            <person name="Bevan M."/>
            <person name="Bancroft I."/>
            <person name="Minx P."/>
            <person name="Cordum H."/>
            <person name="Wilson R."/>
            <person name="Cheng Z."/>
            <person name="Jin W."/>
            <person name="Jiang J."/>
            <person name="Leong S.A."/>
            <person name="Iwama H."/>
            <person name="Gojobori T."/>
            <person name="Itoh T."/>
            <person name="Niimura Y."/>
            <person name="Fujii Y."/>
            <person name="Habara T."/>
            <person name="Sakai H."/>
            <person name="Sato Y."/>
            <person name="Wilson G."/>
            <person name="Kumar K."/>
            <person name="McCouch S."/>
            <person name="Juretic N."/>
            <person name="Hoen D."/>
            <person name="Wright S."/>
            <person name="Bruskiewich R."/>
            <person name="Bureau T."/>
            <person name="Miyao A."/>
            <person name="Hirochika H."/>
            <person name="Nishikawa T."/>
            <person name="Kadowaki K."/>
            <person name="Sugiura M."/>
            <person name="Burr B."/>
            <person name="Sasaki T."/>
        </authorList>
    </citation>
    <scope>NUCLEOTIDE SEQUENCE [LARGE SCALE GENOMIC DNA]</scope>
    <source>
        <strain evidence="4">cv. Nipponbare</strain>
    </source>
</reference>
<evidence type="ECO:0000259" key="1">
    <source>
        <dbReference type="Pfam" id="PF12937"/>
    </source>
</evidence>
<dbReference type="InterPro" id="IPR001810">
    <property type="entry name" value="F-box_dom"/>
</dbReference>
<dbReference type="Gene3D" id="1.20.1280.50">
    <property type="match status" value="1"/>
</dbReference>
<feature type="domain" description="F-box" evidence="1">
    <location>
        <begin position="31"/>
        <end position="61"/>
    </location>
</feature>
<dbReference type="SUPFAM" id="SSF81383">
    <property type="entry name" value="F-box domain"/>
    <property type="match status" value="1"/>
</dbReference>
<accession>Q6K363</accession>